<dbReference type="CDD" id="cd06423">
    <property type="entry name" value="CESA_like"/>
    <property type="match status" value="1"/>
</dbReference>
<reference evidence="5 6" key="1">
    <citation type="submission" date="2020-08" db="EMBL/GenBank/DDBJ databases">
        <title>Sequencing the genomes of 1000 actinobacteria strains.</title>
        <authorList>
            <person name="Klenk H.-P."/>
        </authorList>
    </citation>
    <scope>NUCLEOTIDE SEQUENCE [LARGE SCALE GENOMIC DNA]</scope>
    <source>
        <strain evidence="5 6">DSM 45362</strain>
    </source>
</reference>
<dbReference type="Proteomes" id="UP000587527">
    <property type="component" value="Unassembled WGS sequence"/>
</dbReference>
<protein>
    <submittedName>
        <fullName evidence="5">Cellulose synthase/poly-beta-1,6-N-acetylglucosamine synthase-like glycosyltransferase</fullName>
    </submittedName>
</protein>
<proteinExistence type="inferred from homology"/>
<evidence type="ECO:0000313" key="6">
    <source>
        <dbReference type="Proteomes" id="UP000587527"/>
    </source>
</evidence>
<evidence type="ECO:0000256" key="1">
    <source>
        <dbReference type="ARBA" id="ARBA00006739"/>
    </source>
</evidence>
<dbReference type="EMBL" id="JACHMN010000002">
    <property type="protein sequence ID" value="MBB5868118.1"/>
    <property type="molecule type" value="Genomic_DNA"/>
</dbReference>
<evidence type="ECO:0000313" key="5">
    <source>
        <dbReference type="EMBL" id="MBB5868118.1"/>
    </source>
</evidence>
<name>A0A841BL74_9ACTN</name>
<sequence length="347" mass="38477">MPPLTVLIPAHNEAETIAMAIDSVRRQTHPVDEIIVITDNCTDDTARIAASLGATVHATIGNRHKKAGALNQVLTDLIPRADDRDRVLVMDADSCLDPGFVAAALPWLPAGSSYGGIGGTFRGRRSDGTRRLLQSWVEEAQRSEYARYERDVRRKRGEVLVLTGTATIFNVAALREVVALRGQVYDTEVLTEDNELTFALRHLGWQVRSPAGCTLTTEVMPTWGELYRQRLRWKRGAMENLRQYGLTRFTLKHWGYQVVGFVGVAVTALYLASLAYGVGAGSLHLQALWIGVTAVFLAERVVTVRSRGRRPMLVAATLLPEMAFDLFLQATHLKALADAVFGRRREW</sequence>
<dbReference type="GO" id="GO:0016757">
    <property type="term" value="F:glycosyltransferase activity"/>
    <property type="evidence" value="ECO:0007669"/>
    <property type="project" value="UniProtKB-KW"/>
</dbReference>
<keyword evidence="6" id="KW-1185">Reference proteome</keyword>
<evidence type="ECO:0000256" key="2">
    <source>
        <dbReference type="ARBA" id="ARBA00022676"/>
    </source>
</evidence>
<dbReference type="SUPFAM" id="SSF53448">
    <property type="entry name" value="Nucleotide-diphospho-sugar transferases"/>
    <property type="match status" value="1"/>
</dbReference>
<feature type="transmembrane region" description="Helical" evidence="4">
    <location>
        <begin position="258"/>
        <end position="277"/>
    </location>
</feature>
<organism evidence="5 6">
    <name type="scientific">Allocatelliglobosispora scoriae</name>
    <dbReference type="NCBI Taxonomy" id="643052"/>
    <lineage>
        <taxon>Bacteria</taxon>
        <taxon>Bacillati</taxon>
        <taxon>Actinomycetota</taxon>
        <taxon>Actinomycetes</taxon>
        <taxon>Micromonosporales</taxon>
        <taxon>Micromonosporaceae</taxon>
        <taxon>Allocatelliglobosispora</taxon>
    </lineage>
</organism>
<accession>A0A841BL74</accession>
<dbReference type="InterPro" id="IPR029044">
    <property type="entry name" value="Nucleotide-diphossugar_trans"/>
</dbReference>
<keyword evidence="4" id="KW-0472">Membrane</keyword>
<evidence type="ECO:0000256" key="3">
    <source>
        <dbReference type="ARBA" id="ARBA00022679"/>
    </source>
</evidence>
<comment type="caution">
    <text evidence="5">The sequence shown here is derived from an EMBL/GenBank/DDBJ whole genome shotgun (WGS) entry which is preliminary data.</text>
</comment>
<dbReference type="AlphaFoldDB" id="A0A841BL74"/>
<keyword evidence="2" id="KW-0328">Glycosyltransferase</keyword>
<dbReference type="Pfam" id="PF13641">
    <property type="entry name" value="Glyco_tranf_2_3"/>
    <property type="match status" value="1"/>
</dbReference>
<dbReference type="PANTHER" id="PTHR43630">
    <property type="entry name" value="POLY-BETA-1,6-N-ACETYL-D-GLUCOSAMINE SYNTHASE"/>
    <property type="match status" value="1"/>
</dbReference>
<dbReference type="Gene3D" id="3.90.550.10">
    <property type="entry name" value="Spore Coat Polysaccharide Biosynthesis Protein SpsA, Chain A"/>
    <property type="match status" value="1"/>
</dbReference>
<comment type="similarity">
    <text evidence="1">Belongs to the glycosyltransferase 2 family.</text>
</comment>
<dbReference type="PANTHER" id="PTHR43630:SF1">
    <property type="entry name" value="POLY-BETA-1,6-N-ACETYL-D-GLUCOSAMINE SYNTHASE"/>
    <property type="match status" value="1"/>
</dbReference>
<keyword evidence="3 5" id="KW-0808">Transferase</keyword>
<feature type="transmembrane region" description="Helical" evidence="4">
    <location>
        <begin position="283"/>
        <end position="302"/>
    </location>
</feature>
<evidence type="ECO:0000256" key="4">
    <source>
        <dbReference type="SAM" id="Phobius"/>
    </source>
</evidence>
<dbReference type="RefSeq" id="WP_184833811.1">
    <property type="nucleotide sequence ID" value="NZ_JACHMN010000002.1"/>
</dbReference>
<keyword evidence="4" id="KW-0812">Transmembrane</keyword>
<keyword evidence="4" id="KW-1133">Transmembrane helix</keyword>
<gene>
    <name evidence="5" type="ORF">F4553_001497</name>
</gene>